<keyword evidence="2" id="KW-1185">Reference proteome</keyword>
<name>A0AAD8PAW3_TARER</name>
<dbReference type="EMBL" id="JAUHHV010000001">
    <property type="protein sequence ID" value="KAK1439234.1"/>
    <property type="molecule type" value="Genomic_DNA"/>
</dbReference>
<evidence type="ECO:0000313" key="1">
    <source>
        <dbReference type="EMBL" id="KAK1439234.1"/>
    </source>
</evidence>
<dbReference type="AlphaFoldDB" id="A0AAD8PAW3"/>
<proteinExistence type="predicted"/>
<sequence>MFETFGEVKDMVIKSLKKKGSALIVMVTKEAAVAATGTMCGDLSNPLLVIALQPAAAAASFPTAHERVGPQLNEDLVGARYQAFEDSVMQELQKAAERQKESNKSM</sequence>
<comment type="caution">
    <text evidence="1">The sequence shown here is derived from an EMBL/GenBank/DDBJ whole genome shotgun (WGS) entry which is preliminary data.</text>
</comment>
<reference evidence="1" key="1">
    <citation type="journal article" date="2023" name="bioRxiv">
        <title>Improved chromosome-level genome assembly for marigold (Tagetes erecta).</title>
        <authorList>
            <person name="Jiang F."/>
            <person name="Yuan L."/>
            <person name="Wang S."/>
            <person name="Wang H."/>
            <person name="Xu D."/>
            <person name="Wang A."/>
            <person name="Fan W."/>
        </authorList>
    </citation>
    <scope>NUCLEOTIDE SEQUENCE</scope>
    <source>
        <strain evidence="1">WSJ</strain>
        <tissue evidence="1">Leaf</tissue>
    </source>
</reference>
<dbReference type="InterPro" id="IPR012677">
    <property type="entry name" value="Nucleotide-bd_a/b_plait_sf"/>
</dbReference>
<dbReference type="Proteomes" id="UP001229421">
    <property type="component" value="Unassembled WGS sequence"/>
</dbReference>
<dbReference type="PANTHER" id="PTHR45098">
    <property type="entry name" value="DNAJ DOMAIN CONTAINING PROTEIN, EXPRESSED"/>
    <property type="match status" value="1"/>
</dbReference>
<protein>
    <submittedName>
        <fullName evidence="1">Uncharacterized protein</fullName>
    </submittedName>
</protein>
<gene>
    <name evidence="1" type="ORF">QVD17_05050</name>
</gene>
<dbReference type="Gene3D" id="3.30.70.330">
    <property type="match status" value="1"/>
</dbReference>
<dbReference type="GO" id="GO:0003676">
    <property type="term" value="F:nucleic acid binding"/>
    <property type="evidence" value="ECO:0007669"/>
    <property type="project" value="InterPro"/>
</dbReference>
<dbReference type="PANTHER" id="PTHR45098:SF1">
    <property type="entry name" value="DNAJ DOMAIN CONTAINING PROTEIN, EXPRESSED"/>
    <property type="match status" value="1"/>
</dbReference>
<accession>A0AAD8PAW3</accession>
<dbReference type="InterPro" id="IPR035979">
    <property type="entry name" value="RBD_domain_sf"/>
</dbReference>
<organism evidence="1 2">
    <name type="scientific">Tagetes erecta</name>
    <name type="common">African marigold</name>
    <dbReference type="NCBI Taxonomy" id="13708"/>
    <lineage>
        <taxon>Eukaryota</taxon>
        <taxon>Viridiplantae</taxon>
        <taxon>Streptophyta</taxon>
        <taxon>Embryophyta</taxon>
        <taxon>Tracheophyta</taxon>
        <taxon>Spermatophyta</taxon>
        <taxon>Magnoliopsida</taxon>
        <taxon>eudicotyledons</taxon>
        <taxon>Gunneridae</taxon>
        <taxon>Pentapetalae</taxon>
        <taxon>asterids</taxon>
        <taxon>campanulids</taxon>
        <taxon>Asterales</taxon>
        <taxon>Asteraceae</taxon>
        <taxon>Asteroideae</taxon>
        <taxon>Heliantheae alliance</taxon>
        <taxon>Tageteae</taxon>
        <taxon>Tagetes</taxon>
    </lineage>
</organism>
<dbReference type="SUPFAM" id="SSF54928">
    <property type="entry name" value="RNA-binding domain, RBD"/>
    <property type="match status" value="1"/>
</dbReference>
<evidence type="ECO:0000313" key="2">
    <source>
        <dbReference type="Proteomes" id="UP001229421"/>
    </source>
</evidence>